<dbReference type="Proteomes" id="UP000095287">
    <property type="component" value="Unplaced"/>
</dbReference>
<name>A0A1I7Y359_9BILA</name>
<organism evidence="1 2">
    <name type="scientific">Steinernema glaseri</name>
    <dbReference type="NCBI Taxonomy" id="37863"/>
    <lineage>
        <taxon>Eukaryota</taxon>
        <taxon>Metazoa</taxon>
        <taxon>Ecdysozoa</taxon>
        <taxon>Nematoda</taxon>
        <taxon>Chromadorea</taxon>
        <taxon>Rhabditida</taxon>
        <taxon>Tylenchina</taxon>
        <taxon>Panagrolaimomorpha</taxon>
        <taxon>Strongyloidoidea</taxon>
        <taxon>Steinernematidae</taxon>
        <taxon>Steinernema</taxon>
    </lineage>
</organism>
<reference evidence="2" key="1">
    <citation type="submission" date="2016-11" db="UniProtKB">
        <authorList>
            <consortium name="WormBaseParasite"/>
        </authorList>
    </citation>
    <scope>IDENTIFICATION</scope>
</reference>
<dbReference type="WBParaSite" id="L893_g12126.t1">
    <property type="protein sequence ID" value="L893_g12126.t1"/>
    <property type="gene ID" value="L893_g12126"/>
</dbReference>
<sequence length="92" mass="10451">MARRVYRQSQQYLNARLSKNRRSLCAIMARLIALFALAFLPCDALKILMYNPSMGHSHMAFQGAIADILIDAGHTVVGCLDRKSHDYVYLHK</sequence>
<evidence type="ECO:0000313" key="1">
    <source>
        <dbReference type="Proteomes" id="UP000095287"/>
    </source>
</evidence>
<evidence type="ECO:0000313" key="2">
    <source>
        <dbReference type="WBParaSite" id="L893_g12126.t1"/>
    </source>
</evidence>
<accession>A0A1I7Y359</accession>
<keyword evidence="1" id="KW-1185">Reference proteome</keyword>
<protein>
    <submittedName>
        <fullName evidence="2">Glucuronosyltransferase</fullName>
    </submittedName>
</protein>
<proteinExistence type="predicted"/>
<dbReference type="AlphaFoldDB" id="A0A1I7Y359"/>